<keyword evidence="8" id="KW-0408">Iron</keyword>
<feature type="domain" description="FAD/NAD(P)-binding" evidence="11">
    <location>
        <begin position="381"/>
        <end position="647"/>
    </location>
</feature>
<reference evidence="12 13" key="1">
    <citation type="submission" date="2015-09" db="EMBL/GenBank/DDBJ databases">
        <authorList>
            <consortium name="Pathogen Informatics"/>
        </authorList>
    </citation>
    <scope>NUCLEOTIDE SEQUENCE [LARGE SCALE GENOMIC DNA]</scope>
    <source>
        <strain evidence="12 13">2789STDY5834889</strain>
    </source>
</reference>
<accession>A0A174ZJ38</accession>
<evidence type="ECO:0000313" key="13">
    <source>
        <dbReference type="Proteomes" id="UP000078383"/>
    </source>
</evidence>
<evidence type="ECO:0000259" key="10">
    <source>
        <dbReference type="Pfam" id="PF00724"/>
    </source>
</evidence>
<dbReference type="PANTHER" id="PTHR42917:SF2">
    <property type="entry name" value="2,4-DIENOYL-COA REDUCTASE [(2E)-ENOYL-COA-PRODUCING]"/>
    <property type="match status" value="1"/>
</dbReference>
<dbReference type="InterPro" id="IPR036188">
    <property type="entry name" value="FAD/NAD-bd_sf"/>
</dbReference>
<dbReference type="GO" id="GO:0010181">
    <property type="term" value="F:FMN binding"/>
    <property type="evidence" value="ECO:0007669"/>
    <property type="project" value="InterPro"/>
</dbReference>
<dbReference type="GO" id="GO:0051536">
    <property type="term" value="F:iron-sulfur cluster binding"/>
    <property type="evidence" value="ECO:0007669"/>
    <property type="project" value="UniProtKB-KW"/>
</dbReference>
<evidence type="ECO:0000256" key="9">
    <source>
        <dbReference type="ARBA" id="ARBA00023014"/>
    </source>
</evidence>
<comment type="cofactor">
    <cofactor evidence="2">
        <name>[4Fe-4S] cluster</name>
        <dbReference type="ChEBI" id="CHEBI:49883"/>
    </cofactor>
</comment>
<evidence type="ECO:0000259" key="11">
    <source>
        <dbReference type="Pfam" id="PF07992"/>
    </source>
</evidence>
<dbReference type="SUPFAM" id="SSF51395">
    <property type="entry name" value="FMN-linked oxidoreductases"/>
    <property type="match status" value="1"/>
</dbReference>
<dbReference type="RefSeq" id="WP_055171808.1">
    <property type="nucleotide sequence ID" value="NZ_CZBX01000004.1"/>
</dbReference>
<organism evidence="12 13">
    <name type="scientific">[Ruminococcus] torques</name>
    <dbReference type="NCBI Taxonomy" id="33039"/>
    <lineage>
        <taxon>Bacteria</taxon>
        <taxon>Bacillati</taxon>
        <taxon>Bacillota</taxon>
        <taxon>Clostridia</taxon>
        <taxon>Lachnospirales</taxon>
        <taxon>Lachnospiraceae</taxon>
        <taxon>Mediterraneibacter</taxon>
    </lineage>
</organism>
<keyword evidence="9" id="KW-0411">Iron-sulfur</keyword>
<dbReference type="Pfam" id="PF00724">
    <property type="entry name" value="Oxidored_FMN"/>
    <property type="match status" value="1"/>
</dbReference>
<evidence type="ECO:0000256" key="6">
    <source>
        <dbReference type="ARBA" id="ARBA00022723"/>
    </source>
</evidence>
<dbReference type="GO" id="GO:0046872">
    <property type="term" value="F:metal ion binding"/>
    <property type="evidence" value="ECO:0007669"/>
    <property type="project" value="UniProtKB-KW"/>
</dbReference>
<dbReference type="PRINTS" id="PR00469">
    <property type="entry name" value="PNDRDTASEII"/>
</dbReference>
<dbReference type="EC" id="1.-.-.-" evidence="12"/>
<gene>
    <name evidence="12" type="ORF">ERS852502_01038</name>
</gene>
<evidence type="ECO:0000256" key="5">
    <source>
        <dbReference type="ARBA" id="ARBA00022643"/>
    </source>
</evidence>
<proteinExistence type="inferred from homology"/>
<dbReference type="Pfam" id="PF07992">
    <property type="entry name" value="Pyr_redox_2"/>
    <property type="match status" value="1"/>
</dbReference>
<dbReference type="InterPro" id="IPR001155">
    <property type="entry name" value="OxRdtase_FMN_N"/>
</dbReference>
<comment type="similarity">
    <text evidence="3">In the N-terminal section; belongs to the NADH:flavin oxidoreductase/NADH oxidase family.</text>
</comment>
<dbReference type="Gene3D" id="3.40.50.720">
    <property type="entry name" value="NAD(P)-binding Rossmann-like Domain"/>
    <property type="match status" value="1"/>
</dbReference>
<keyword evidence="5" id="KW-0288">FMN</keyword>
<sequence>MKFKNMFSPIQIGPMTVKNRFVVPPMGNNFANSDGTWSDESVAYYGERAKGQFGLITIEATVVHKGAKGGPKKPCLYDDNSIESLKKITDACHAEGAKVSIQLQNAGPEGNAKNAGAPIQAATAIASADGRDIPEEVSTEKVYELVKGYGEAAERAMKGGSDAVEIHMAHGYLVNSFMSPRTNKRVDEFGGNFENRMRFSRLIIEEVKKKTEGKIAVLARINSTEDMFGGLDNHDMCAVASYLEDCGIDGLHVSRAVHLKDEYMWAPTGIHGGFSAELVANIKKCVSIPVITVGRYTEPQFAEQIIKMGNADLVAFGRQSLADPHTPQKAMEERLEDLTPCIACLQGCVANMYAGKPICCLVNPVLGHEKEGLPKAEKVKKVYVIGGGVAGMCAAFTAKRRGHDVTLFEATDKLGGNMRLAAYPPGKGDITGMIRSYIVKCEKAGVNIKMNTKVTAQMLKEDTPDAVILATGAETLVLPFIKGIENPDIVYGVDCLEGTRPVGHKVLVVGGGMVGAETADFLAEQGHEVAIIEMRDAIGPDVIHEHRIFLMEAFEKYGIKQIANAAVSEIFSDGVSYKNAADKSDETIYEARGFDTVVLSMGFSSRYTHRDGQNVVYDFAEELKDIVPEVHMVGDAVRARRALDATKEAYEVALNL</sequence>
<evidence type="ECO:0000256" key="7">
    <source>
        <dbReference type="ARBA" id="ARBA00023002"/>
    </source>
</evidence>
<dbReference type="InterPro" id="IPR013785">
    <property type="entry name" value="Aldolase_TIM"/>
</dbReference>
<dbReference type="CDD" id="cd02803">
    <property type="entry name" value="OYE_like_FMN_family"/>
    <property type="match status" value="1"/>
</dbReference>
<dbReference type="Proteomes" id="UP000078383">
    <property type="component" value="Unassembled WGS sequence"/>
</dbReference>
<dbReference type="EMBL" id="CZBX01000004">
    <property type="protein sequence ID" value="CUQ84939.1"/>
    <property type="molecule type" value="Genomic_DNA"/>
</dbReference>
<keyword evidence="4" id="KW-0285">Flavoprotein</keyword>
<dbReference type="InterPro" id="IPR051793">
    <property type="entry name" value="NADH:flavin_oxidoreductase"/>
</dbReference>
<feature type="domain" description="NADH:flavin oxidoreductase/NADH oxidase N-terminal" evidence="10">
    <location>
        <begin position="6"/>
        <end position="334"/>
    </location>
</feature>
<evidence type="ECO:0000256" key="4">
    <source>
        <dbReference type="ARBA" id="ARBA00022630"/>
    </source>
</evidence>
<dbReference type="Gene3D" id="3.20.20.70">
    <property type="entry name" value="Aldolase class I"/>
    <property type="match status" value="1"/>
</dbReference>
<dbReference type="GO" id="GO:0016491">
    <property type="term" value="F:oxidoreductase activity"/>
    <property type="evidence" value="ECO:0007669"/>
    <property type="project" value="UniProtKB-KW"/>
</dbReference>
<evidence type="ECO:0000256" key="3">
    <source>
        <dbReference type="ARBA" id="ARBA00011048"/>
    </source>
</evidence>
<evidence type="ECO:0000256" key="1">
    <source>
        <dbReference type="ARBA" id="ARBA00001917"/>
    </source>
</evidence>
<dbReference type="InterPro" id="IPR023753">
    <property type="entry name" value="FAD/NAD-binding_dom"/>
</dbReference>
<name>A0A174ZJ38_9FIRM</name>
<dbReference type="SUPFAM" id="SSF51905">
    <property type="entry name" value="FAD/NAD(P)-binding domain"/>
    <property type="match status" value="1"/>
</dbReference>
<dbReference type="PRINTS" id="PR00368">
    <property type="entry name" value="FADPNR"/>
</dbReference>
<evidence type="ECO:0000256" key="2">
    <source>
        <dbReference type="ARBA" id="ARBA00001966"/>
    </source>
</evidence>
<dbReference type="Gene3D" id="3.50.50.60">
    <property type="entry name" value="FAD/NAD(P)-binding domain"/>
    <property type="match status" value="1"/>
</dbReference>
<comment type="cofactor">
    <cofactor evidence="1">
        <name>FMN</name>
        <dbReference type="ChEBI" id="CHEBI:58210"/>
    </cofactor>
</comment>
<protein>
    <submittedName>
        <fullName evidence="12">NADH oxidase</fullName>
        <ecNumber evidence="12">1.-.-.-</ecNumber>
    </submittedName>
</protein>
<evidence type="ECO:0000256" key="8">
    <source>
        <dbReference type="ARBA" id="ARBA00023004"/>
    </source>
</evidence>
<evidence type="ECO:0000313" key="12">
    <source>
        <dbReference type="EMBL" id="CUQ84939.1"/>
    </source>
</evidence>
<keyword evidence="7 12" id="KW-0560">Oxidoreductase</keyword>
<dbReference type="PANTHER" id="PTHR42917">
    <property type="entry name" value="2,4-DIENOYL-COA REDUCTASE"/>
    <property type="match status" value="1"/>
</dbReference>
<dbReference type="AlphaFoldDB" id="A0A174ZJ38"/>
<dbReference type="OrthoDB" id="9772736at2"/>
<keyword evidence="6" id="KW-0479">Metal-binding</keyword>